<dbReference type="Gene3D" id="1.10.150.310">
    <property type="entry name" value="Tex RuvX-like domain-like"/>
    <property type="match status" value="1"/>
</dbReference>
<keyword evidence="1" id="KW-1133">Transmembrane helix</keyword>
<dbReference type="InterPro" id="IPR003583">
    <property type="entry name" value="Hlx-hairpin-Hlx_DNA-bd_motif"/>
</dbReference>
<dbReference type="SUPFAM" id="SSF47781">
    <property type="entry name" value="RuvA domain 2-like"/>
    <property type="match status" value="1"/>
</dbReference>
<dbReference type="Pfam" id="PF12836">
    <property type="entry name" value="HHH_3"/>
    <property type="match status" value="1"/>
</dbReference>
<accession>A0ABS0TDE6</accession>
<keyword evidence="4" id="KW-1185">Reference proteome</keyword>
<evidence type="ECO:0000259" key="2">
    <source>
        <dbReference type="SMART" id="SM00278"/>
    </source>
</evidence>
<dbReference type="PANTHER" id="PTHR21180">
    <property type="entry name" value="ENDONUCLEASE/EXONUCLEASE/PHOSPHATASE FAMILY DOMAIN-CONTAINING PROTEIN 1"/>
    <property type="match status" value="1"/>
</dbReference>
<proteinExistence type="predicted"/>
<dbReference type="InterPro" id="IPR051675">
    <property type="entry name" value="Endo/Exo/Phosphatase_dom_1"/>
</dbReference>
<sequence>MKEVFIINEFDMIKKLVIQYKGVVFGIAILLLVIGFFMFNQFKTAPPSTTESTHLIEQSTETNTINDSDGTVSKEGQPSTIIVDIKGAVKKPNTYTMMSTDRVKQLVDKAGLKPDADVSQVNLAEKLTDQKMVMIPSKNDAQRLAQNSNTEGVDQSASNTQPINLNTAEASDLTEIPGIGPAKAQMILAYRDEHGQFQSIDELKEVKGIGDKTFENLKEYFVV</sequence>
<dbReference type="Gene3D" id="3.10.560.10">
    <property type="entry name" value="Outer membrane lipoprotein wza domain like"/>
    <property type="match status" value="1"/>
</dbReference>
<dbReference type="NCBIfam" id="TIGR00426">
    <property type="entry name" value="competence protein ComEA helix-hairpin-helix repeat region"/>
    <property type="match status" value="1"/>
</dbReference>
<keyword evidence="1" id="KW-0472">Membrane</keyword>
<evidence type="ECO:0000256" key="1">
    <source>
        <dbReference type="SAM" id="Phobius"/>
    </source>
</evidence>
<evidence type="ECO:0000313" key="3">
    <source>
        <dbReference type="EMBL" id="MBI5975769.1"/>
    </source>
</evidence>
<dbReference type="EMBL" id="JABANU010000025">
    <property type="protein sequence ID" value="MBI5975769.1"/>
    <property type="molecule type" value="Genomic_DNA"/>
</dbReference>
<dbReference type="InterPro" id="IPR010994">
    <property type="entry name" value="RuvA_2-like"/>
</dbReference>
<name>A0ABS0TDE6_9STAP</name>
<protein>
    <submittedName>
        <fullName evidence="3">Competence protein ComEA</fullName>
    </submittedName>
</protein>
<comment type="caution">
    <text evidence="3">The sequence shown here is derived from an EMBL/GenBank/DDBJ whole genome shotgun (WGS) entry which is preliminary data.</text>
</comment>
<gene>
    <name evidence="3" type="ORF">HHH54_09170</name>
</gene>
<feature type="domain" description="Helix-hairpin-helix DNA-binding motif class 1" evidence="2">
    <location>
        <begin position="201"/>
        <end position="220"/>
    </location>
</feature>
<reference evidence="3 4" key="1">
    <citation type="submission" date="2020-04" db="EMBL/GenBank/DDBJ databases">
        <title>Staphylococcus species from domestic dog.</title>
        <authorList>
            <person name="Paterson G.K."/>
        </authorList>
    </citation>
    <scope>NUCLEOTIDE SEQUENCE [LARGE SCALE GENOMIC DNA]</scope>
    <source>
        <strain evidence="3 4">H16/1A</strain>
    </source>
</reference>
<dbReference type="PANTHER" id="PTHR21180:SF32">
    <property type="entry name" value="ENDONUCLEASE_EXONUCLEASE_PHOSPHATASE FAMILY DOMAIN-CONTAINING PROTEIN 1"/>
    <property type="match status" value="1"/>
</dbReference>
<dbReference type="RefSeq" id="WP_198618542.1">
    <property type="nucleotide sequence ID" value="NZ_JABANU010000025.1"/>
</dbReference>
<feature type="domain" description="Helix-hairpin-helix DNA-binding motif class 1" evidence="2">
    <location>
        <begin position="171"/>
        <end position="190"/>
    </location>
</feature>
<dbReference type="SMART" id="SM00278">
    <property type="entry name" value="HhH1"/>
    <property type="match status" value="2"/>
</dbReference>
<dbReference type="InterPro" id="IPR004509">
    <property type="entry name" value="Competence_ComEA_HhH"/>
</dbReference>
<dbReference type="Proteomes" id="UP000751852">
    <property type="component" value="Unassembled WGS sequence"/>
</dbReference>
<keyword evidence="1" id="KW-0812">Transmembrane</keyword>
<evidence type="ECO:0000313" key="4">
    <source>
        <dbReference type="Proteomes" id="UP000751852"/>
    </source>
</evidence>
<feature type="transmembrane region" description="Helical" evidence="1">
    <location>
        <begin position="20"/>
        <end position="39"/>
    </location>
</feature>
<organism evidence="3 4">
    <name type="scientific">Staphylococcus canis</name>
    <dbReference type="NCBI Taxonomy" id="2724942"/>
    <lineage>
        <taxon>Bacteria</taxon>
        <taxon>Bacillati</taxon>
        <taxon>Bacillota</taxon>
        <taxon>Bacilli</taxon>
        <taxon>Bacillales</taxon>
        <taxon>Staphylococcaceae</taxon>
        <taxon>Staphylococcus</taxon>
    </lineage>
</organism>